<dbReference type="EMBL" id="JBHUJB010000032">
    <property type="protein sequence ID" value="MFD2158732.1"/>
    <property type="molecule type" value="Genomic_DNA"/>
</dbReference>
<gene>
    <name evidence="1" type="ORF">ACFSW8_07480</name>
</gene>
<protein>
    <submittedName>
        <fullName evidence="1">Uncharacterized protein</fullName>
    </submittedName>
</protein>
<evidence type="ECO:0000313" key="2">
    <source>
        <dbReference type="Proteomes" id="UP001597389"/>
    </source>
</evidence>
<accession>A0ABW4ZA40</accession>
<proteinExistence type="predicted"/>
<organism evidence="1 2">
    <name type="scientific">Rubritalea tangerina</name>
    <dbReference type="NCBI Taxonomy" id="430798"/>
    <lineage>
        <taxon>Bacteria</taxon>
        <taxon>Pseudomonadati</taxon>
        <taxon>Verrucomicrobiota</taxon>
        <taxon>Verrucomicrobiia</taxon>
        <taxon>Verrucomicrobiales</taxon>
        <taxon>Rubritaleaceae</taxon>
        <taxon>Rubritalea</taxon>
    </lineage>
</organism>
<sequence length="106" mass="12576">MRMEDALDDDGSSIVIYRVEDLKKLMEWLNNFTLTVDKSFMAPSNEYYIPLLVRRVENKGYEKMYDRYDSSKNIHITLTLVGAEKFNYKNTNESTYFLEIKIVDLN</sequence>
<name>A0ABW4ZA40_9BACT</name>
<dbReference type="Proteomes" id="UP001597389">
    <property type="component" value="Unassembled WGS sequence"/>
</dbReference>
<dbReference type="RefSeq" id="WP_377177853.1">
    <property type="nucleotide sequence ID" value="NZ_JBHUJB010000032.1"/>
</dbReference>
<comment type="caution">
    <text evidence="1">The sequence shown here is derived from an EMBL/GenBank/DDBJ whole genome shotgun (WGS) entry which is preliminary data.</text>
</comment>
<reference evidence="2" key="1">
    <citation type="journal article" date="2019" name="Int. J. Syst. Evol. Microbiol.">
        <title>The Global Catalogue of Microorganisms (GCM) 10K type strain sequencing project: providing services to taxonomists for standard genome sequencing and annotation.</title>
        <authorList>
            <consortium name="The Broad Institute Genomics Platform"/>
            <consortium name="The Broad Institute Genome Sequencing Center for Infectious Disease"/>
            <person name="Wu L."/>
            <person name="Ma J."/>
        </authorList>
    </citation>
    <scope>NUCLEOTIDE SEQUENCE [LARGE SCALE GENOMIC DNA]</scope>
    <source>
        <strain evidence="2">CCUG 57942</strain>
    </source>
</reference>
<keyword evidence="2" id="KW-1185">Reference proteome</keyword>
<evidence type="ECO:0000313" key="1">
    <source>
        <dbReference type="EMBL" id="MFD2158732.1"/>
    </source>
</evidence>